<accession>A0A4P7GKZ1</accession>
<proteinExistence type="predicted"/>
<organism evidence="1 2">
    <name type="scientific">Nocardioides euryhalodurans</name>
    <dbReference type="NCBI Taxonomy" id="2518370"/>
    <lineage>
        <taxon>Bacteria</taxon>
        <taxon>Bacillati</taxon>
        <taxon>Actinomycetota</taxon>
        <taxon>Actinomycetes</taxon>
        <taxon>Propionibacteriales</taxon>
        <taxon>Nocardioidaceae</taxon>
        <taxon>Nocardioides</taxon>
    </lineage>
</organism>
<dbReference type="Proteomes" id="UP000294894">
    <property type="component" value="Chromosome"/>
</dbReference>
<reference evidence="1 2" key="1">
    <citation type="submission" date="2019-03" db="EMBL/GenBank/DDBJ databases">
        <title>Three New Species of Nocardioides, Nocardioides euryhalodurans sp. nov., Nocardioides seonyuensis sp. nov. and Nocardioides eburneoflavus sp. nov., Iolated from Soil.</title>
        <authorList>
            <person name="Roh S.G."/>
            <person name="Lee C."/>
            <person name="Kim M.-K."/>
            <person name="Kim S.B."/>
        </authorList>
    </citation>
    <scope>NUCLEOTIDE SEQUENCE [LARGE SCALE GENOMIC DNA]</scope>
    <source>
        <strain evidence="1 2">MMS17-SY117</strain>
    </source>
</reference>
<dbReference type="RefSeq" id="WP_135077467.1">
    <property type="nucleotide sequence ID" value="NZ_CP038267.1"/>
</dbReference>
<protein>
    <recommendedName>
        <fullName evidence="3">Zinc ribbon domain-containing protein</fullName>
    </recommendedName>
</protein>
<keyword evidence="2" id="KW-1185">Reference proteome</keyword>
<name>A0A4P7GKZ1_9ACTN</name>
<gene>
    <name evidence="1" type="ORF">EXE57_10995</name>
</gene>
<dbReference type="EMBL" id="CP038267">
    <property type="protein sequence ID" value="QBR92745.1"/>
    <property type="molecule type" value="Genomic_DNA"/>
</dbReference>
<dbReference type="OrthoDB" id="3828517at2"/>
<sequence length="118" mass="12954">MADTESTTRQCPYCKEEIRSDALRCKHCRADIAPGFGSAIGSTKAVPHGTRLADAVGGGLNLDPRVFGEQSIKQDSSSQCPPLDSDDQGIWVYVAENETDCFYELVVEWHPSPYGVFR</sequence>
<dbReference type="KEGG" id="noy:EXE57_10995"/>
<evidence type="ECO:0000313" key="1">
    <source>
        <dbReference type="EMBL" id="QBR92745.1"/>
    </source>
</evidence>
<evidence type="ECO:0000313" key="2">
    <source>
        <dbReference type="Proteomes" id="UP000294894"/>
    </source>
</evidence>
<evidence type="ECO:0008006" key="3">
    <source>
        <dbReference type="Google" id="ProtNLM"/>
    </source>
</evidence>
<dbReference type="AlphaFoldDB" id="A0A4P7GKZ1"/>